<sequence length="110" mass="12545">MGVDMESTFMCVKEEEETDSLPESPARVCLDLEERFFEPFPRPPFVRVIFLASVGLSGSYLLIRVSDVSSLNFHVLEPNFAFSRSHPSSSSLSNFIPQDDFPLYRRSSEF</sequence>
<feature type="region of interest" description="Disordered" evidence="1">
    <location>
        <begin position="83"/>
        <end position="110"/>
    </location>
</feature>
<dbReference type="AlphaFoldDB" id="A0A067TDL4"/>
<feature type="compositionally biased region" description="Low complexity" evidence="1">
    <location>
        <begin position="83"/>
        <end position="93"/>
    </location>
</feature>
<evidence type="ECO:0000313" key="2">
    <source>
        <dbReference type="EMBL" id="KDR81261.1"/>
    </source>
</evidence>
<evidence type="ECO:0000313" key="3">
    <source>
        <dbReference type="Proteomes" id="UP000027222"/>
    </source>
</evidence>
<reference evidence="3" key="1">
    <citation type="journal article" date="2014" name="Proc. Natl. Acad. Sci. U.S.A.">
        <title>Extensive sampling of basidiomycete genomes demonstrates inadequacy of the white-rot/brown-rot paradigm for wood decay fungi.</title>
        <authorList>
            <person name="Riley R."/>
            <person name="Salamov A.A."/>
            <person name="Brown D.W."/>
            <person name="Nagy L.G."/>
            <person name="Floudas D."/>
            <person name="Held B.W."/>
            <person name="Levasseur A."/>
            <person name="Lombard V."/>
            <person name="Morin E."/>
            <person name="Otillar R."/>
            <person name="Lindquist E.A."/>
            <person name="Sun H."/>
            <person name="LaButti K.M."/>
            <person name="Schmutz J."/>
            <person name="Jabbour D."/>
            <person name="Luo H."/>
            <person name="Baker S.E."/>
            <person name="Pisabarro A.G."/>
            <person name="Walton J.D."/>
            <person name="Blanchette R.A."/>
            <person name="Henrissat B."/>
            <person name="Martin F."/>
            <person name="Cullen D."/>
            <person name="Hibbett D.S."/>
            <person name="Grigoriev I.V."/>
        </authorList>
    </citation>
    <scope>NUCLEOTIDE SEQUENCE [LARGE SCALE GENOMIC DNA]</scope>
    <source>
        <strain evidence="3">CBS 339.88</strain>
    </source>
</reference>
<organism evidence="2 3">
    <name type="scientific">Galerina marginata (strain CBS 339.88)</name>
    <dbReference type="NCBI Taxonomy" id="685588"/>
    <lineage>
        <taxon>Eukaryota</taxon>
        <taxon>Fungi</taxon>
        <taxon>Dikarya</taxon>
        <taxon>Basidiomycota</taxon>
        <taxon>Agaricomycotina</taxon>
        <taxon>Agaricomycetes</taxon>
        <taxon>Agaricomycetidae</taxon>
        <taxon>Agaricales</taxon>
        <taxon>Agaricineae</taxon>
        <taxon>Strophariaceae</taxon>
        <taxon>Galerina</taxon>
    </lineage>
</organism>
<dbReference type="EMBL" id="KL142371">
    <property type="protein sequence ID" value="KDR81261.1"/>
    <property type="molecule type" value="Genomic_DNA"/>
</dbReference>
<dbReference type="Proteomes" id="UP000027222">
    <property type="component" value="Unassembled WGS sequence"/>
</dbReference>
<protein>
    <submittedName>
        <fullName evidence="2">Uncharacterized protein</fullName>
    </submittedName>
</protein>
<accession>A0A067TDL4</accession>
<name>A0A067TDL4_GALM3</name>
<keyword evidence="3" id="KW-1185">Reference proteome</keyword>
<proteinExistence type="predicted"/>
<dbReference type="HOGENOM" id="CLU_2171271_0_0_1"/>
<gene>
    <name evidence="2" type="ORF">GALMADRAFT_1124872</name>
</gene>
<evidence type="ECO:0000256" key="1">
    <source>
        <dbReference type="SAM" id="MobiDB-lite"/>
    </source>
</evidence>